<keyword evidence="5" id="KW-0464">Manganese</keyword>
<dbReference type="KEGG" id="aun:AWM73_00045"/>
<dbReference type="Pfam" id="PF01546">
    <property type="entry name" value="Peptidase_M20"/>
    <property type="match status" value="1"/>
</dbReference>
<dbReference type="PIRSF" id="PIRSF005962">
    <property type="entry name" value="Pept_M20D_amidohydro"/>
    <property type="match status" value="1"/>
</dbReference>
<dbReference type="GO" id="GO:0050118">
    <property type="term" value="F:N-acetyldiaminopimelate deacetylase activity"/>
    <property type="evidence" value="ECO:0007669"/>
    <property type="project" value="UniProtKB-ARBA"/>
</dbReference>
<proteinExistence type="predicted"/>
<protein>
    <submittedName>
        <fullName evidence="9">Amidohydrolase</fullName>
    </submittedName>
</protein>
<feature type="coiled-coil region" evidence="6">
    <location>
        <begin position="5"/>
        <end position="32"/>
    </location>
</feature>
<name>A0A109RDY3_9LACT</name>
<gene>
    <name evidence="9" type="ORF">I6G68_00980</name>
    <name evidence="8" type="ORF">ODY43_06415</name>
</gene>
<dbReference type="RefSeq" id="WP_060777501.1">
    <property type="nucleotide sequence ID" value="NZ_CAJHLF010000006.1"/>
</dbReference>
<keyword evidence="6" id="KW-0175">Coiled coil</keyword>
<feature type="domain" description="Peptidase M20 dimerisation" evidence="7">
    <location>
        <begin position="184"/>
        <end position="282"/>
    </location>
</feature>
<keyword evidence="4" id="KW-0457">Lysine biosynthesis</keyword>
<dbReference type="InterPro" id="IPR017439">
    <property type="entry name" value="Amidohydrolase"/>
</dbReference>
<dbReference type="Gene3D" id="3.30.70.360">
    <property type="match status" value="1"/>
</dbReference>
<keyword evidence="2 9" id="KW-0378">Hydrolase</keyword>
<dbReference type="Pfam" id="PF07687">
    <property type="entry name" value="M20_dimer"/>
    <property type="match status" value="1"/>
</dbReference>
<evidence type="ECO:0000256" key="2">
    <source>
        <dbReference type="ARBA" id="ARBA00022801"/>
    </source>
</evidence>
<organism evidence="9 10">
    <name type="scientific">Aerococcus urinae</name>
    <dbReference type="NCBI Taxonomy" id="1376"/>
    <lineage>
        <taxon>Bacteria</taxon>
        <taxon>Bacillati</taxon>
        <taxon>Bacillota</taxon>
        <taxon>Bacilli</taxon>
        <taxon>Lactobacillales</taxon>
        <taxon>Aerococcaceae</taxon>
        <taxon>Aerococcus</taxon>
    </lineage>
</organism>
<dbReference type="InterPro" id="IPR036264">
    <property type="entry name" value="Bact_exopeptidase_dim_dom"/>
</dbReference>
<sequence>MSQLLDTLYEKLEEKNDRMIEIRRELHEHAEKSFEEEWTSDYIADFYKDLDCQVERNVGNGYGIVVTIDSGKEGKTVALRADFDALPIKEDTGLDFASKTDAMHACGHDGHTAYLLILAETFIELKDLWQGKIVILHQNAEEEGPGGAKSMVEAGCLDGVDNVFGMHVMSNMPVGGIYYKEGNAQTGRDNFFLTIKGEGGHASSPHTSNDAIVAGAYFVTQVQSIVSRRLNPFDVGSITIGNFDAAGAANAINGQVKISGDVRSMSPEVGETIEKEIKAKVKGLEASFGVTVELEYLKGYPVLYNDPEVTEFAVKALEDNKYPELKKVEATQPQPPSEDFAFYAKEVPSAFLWVGCASDDQDAHPTYPHHHPKFFMDEGALIVAAKGMATIVSSYIENDGIKA</sequence>
<dbReference type="Proteomes" id="UP001069145">
    <property type="component" value="Unassembled WGS sequence"/>
</dbReference>
<dbReference type="NCBIfam" id="TIGR01891">
    <property type="entry name" value="amidohydrolases"/>
    <property type="match status" value="1"/>
</dbReference>
<evidence type="ECO:0000256" key="3">
    <source>
        <dbReference type="ARBA" id="ARBA00022915"/>
    </source>
</evidence>
<dbReference type="SUPFAM" id="SSF55031">
    <property type="entry name" value="Bacterial exopeptidase dimerisation domain"/>
    <property type="match status" value="1"/>
</dbReference>
<feature type="binding site" evidence="5">
    <location>
        <position position="108"/>
    </location>
    <ligand>
        <name>Mn(2+)</name>
        <dbReference type="ChEBI" id="CHEBI:29035"/>
        <label>2</label>
    </ligand>
</feature>
<keyword evidence="3" id="KW-0220">Diaminopimelate biosynthesis</keyword>
<keyword evidence="1" id="KW-0028">Amino-acid biosynthesis</keyword>
<feature type="binding site" evidence="5">
    <location>
        <position position="370"/>
    </location>
    <ligand>
        <name>Mn(2+)</name>
        <dbReference type="ChEBI" id="CHEBI:29035"/>
        <label>2</label>
    </ligand>
</feature>
<dbReference type="SUPFAM" id="SSF53187">
    <property type="entry name" value="Zn-dependent exopeptidases"/>
    <property type="match status" value="1"/>
</dbReference>
<evidence type="ECO:0000313" key="9">
    <source>
        <dbReference type="EMBL" id="QPS01677.1"/>
    </source>
</evidence>
<evidence type="ECO:0000256" key="1">
    <source>
        <dbReference type="ARBA" id="ARBA00022605"/>
    </source>
</evidence>
<dbReference type="InterPro" id="IPR011650">
    <property type="entry name" value="Peptidase_M20_dimer"/>
</dbReference>
<reference evidence="8" key="2">
    <citation type="submission" date="2022-09" db="EMBL/GenBank/DDBJ databases">
        <title>Aerococcus urinae taxonomy study.</title>
        <authorList>
            <person name="Christensen J."/>
            <person name="Senneby E."/>
        </authorList>
    </citation>
    <scope>NUCLEOTIDE SEQUENCE</scope>
    <source>
        <strain evidence="8">NLD-066-U95</strain>
    </source>
</reference>
<feature type="binding site" evidence="5">
    <location>
        <position position="106"/>
    </location>
    <ligand>
        <name>Mn(2+)</name>
        <dbReference type="ChEBI" id="CHEBI:29035"/>
        <label>2</label>
    </ligand>
</feature>
<dbReference type="GO" id="GO:0046872">
    <property type="term" value="F:metal ion binding"/>
    <property type="evidence" value="ECO:0007669"/>
    <property type="project" value="UniProtKB-KW"/>
</dbReference>
<dbReference type="GeneID" id="35766859"/>
<dbReference type="EMBL" id="JAOTML010000006">
    <property type="protein sequence ID" value="MCY3053618.1"/>
    <property type="molecule type" value="Genomic_DNA"/>
</dbReference>
<feature type="binding site" evidence="5">
    <location>
        <position position="142"/>
    </location>
    <ligand>
        <name>Mn(2+)</name>
        <dbReference type="ChEBI" id="CHEBI:29035"/>
        <label>2</label>
    </ligand>
</feature>
<evidence type="ECO:0000256" key="4">
    <source>
        <dbReference type="ARBA" id="ARBA00023154"/>
    </source>
</evidence>
<dbReference type="EMBL" id="CP065662">
    <property type="protein sequence ID" value="QPS01677.1"/>
    <property type="molecule type" value="Genomic_DNA"/>
</dbReference>
<accession>A0A109RDY3</accession>
<evidence type="ECO:0000256" key="6">
    <source>
        <dbReference type="SAM" id="Coils"/>
    </source>
</evidence>
<evidence type="ECO:0000256" key="5">
    <source>
        <dbReference type="PIRSR" id="PIRSR005962-1"/>
    </source>
</evidence>
<keyword evidence="5" id="KW-0479">Metal-binding</keyword>
<keyword evidence="11" id="KW-1185">Reference proteome</keyword>
<dbReference type="PANTHER" id="PTHR11014:SF63">
    <property type="entry name" value="METALLOPEPTIDASE, PUTATIVE (AFU_ORTHOLOGUE AFUA_6G09600)-RELATED"/>
    <property type="match status" value="1"/>
</dbReference>
<dbReference type="AlphaFoldDB" id="A0A109RDY3"/>
<evidence type="ECO:0000313" key="11">
    <source>
        <dbReference type="Proteomes" id="UP001069145"/>
    </source>
</evidence>
<evidence type="ECO:0000313" key="10">
    <source>
        <dbReference type="Proteomes" id="UP000594771"/>
    </source>
</evidence>
<evidence type="ECO:0000313" key="8">
    <source>
        <dbReference type="EMBL" id="MCY3053618.1"/>
    </source>
</evidence>
<comment type="cofactor">
    <cofactor evidence="5">
        <name>Mn(2+)</name>
        <dbReference type="ChEBI" id="CHEBI:29035"/>
    </cofactor>
    <text evidence="5">The Mn(2+) ion enhances activity.</text>
</comment>
<dbReference type="FunFam" id="3.30.70.360:FF:000001">
    <property type="entry name" value="N-acetyldiaminopimelate deacetylase"/>
    <property type="match status" value="1"/>
</dbReference>
<dbReference type="Gene3D" id="3.40.630.10">
    <property type="entry name" value="Zn peptidases"/>
    <property type="match status" value="1"/>
</dbReference>
<dbReference type="GO" id="GO:0009085">
    <property type="term" value="P:lysine biosynthetic process"/>
    <property type="evidence" value="ECO:0007669"/>
    <property type="project" value="UniProtKB-KW"/>
</dbReference>
<dbReference type="GO" id="GO:0019877">
    <property type="term" value="P:diaminopimelate biosynthetic process"/>
    <property type="evidence" value="ECO:0007669"/>
    <property type="project" value="UniProtKB-KW"/>
</dbReference>
<feature type="binding site" evidence="5">
    <location>
        <position position="167"/>
    </location>
    <ligand>
        <name>Mn(2+)</name>
        <dbReference type="ChEBI" id="CHEBI:29035"/>
        <label>2</label>
    </ligand>
</feature>
<dbReference type="InterPro" id="IPR002933">
    <property type="entry name" value="Peptidase_M20"/>
</dbReference>
<dbReference type="OrthoDB" id="9776731at2"/>
<dbReference type="Proteomes" id="UP000594771">
    <property type="component" value="Chromosome"/>
</dbReference>
<evidence type="ECO:0000259" key="7">
    <source>
        <dbReference type="Pfam" id="PF07687"/>
    </source>
</evidence>
<reference evidence="9 10" key="1">
    <citation type="submission" date="2020-12" db="EMBL/GenBank/DDBJ databases">
        <title>FDA dAtabase for Regulatory Grade micrObial Sequences (FDA-ARGOS): Supporting development and validation of Infectious Disease Dx tests.</title>
        <authorList>
            <person name="Sproer C."/>
            <person name="Gronow S."/>
            <person name="Severitt S."/>
            <person name="Schroder I."/>
            <person name="Tallon L."/>
            <person name="Sadzewicz L."/>
            <person name="Zhao X."/>
            <person name="Boylan J."/>
            <person name="Ott S."/>
            <person name="Bowen H."/>
            <person name="Vavikolanu K."/>
            <person name="Mehta A."/>
            <person name="Aluvathingal J."/>
            <person name="Nadendla S."/>
            <person name="Lowell S."/>
            <person name="Myers T."/>
            <person name="Yan Y."/>
            <person name="Sichtig H."/>
        </authorList>
    </citation>
    <scope>NUCLEOTIDE SEQUENCE [LARGE SCALE GENOMIC DNA]</scope>
    <source>
        <strain evidence="9 10">FDAARGOS_911</strain>
    </source>
</reference>
<dbReference type="PANTHER" id="PTHR11014">
    <property type="entry name" value="PEPTIDASE M20 FAMILY MEMBER"/>
    <property type="match status" value="1"/>
</dbReference>